<accession>A0AAE1CXY9</accession>
<reference evidence="1" key="1">
    <citation type="journal article" date="2023" name="G3 (Bethesda)">
        <title>A reference genome for the long-term kleptoplast-retaining sea slug Elysia crispata morphotype clarki.</title>
        <authorList>
            <person name="Eastman K.E."/>
            <person name="Pendleton A.L."/>
            <person name="Shaikh M.A."/>
            <person name="Suttiyut T."/>
            <person name="Ogas R."/>
            <person name="Tomko P."/>
            <person name="Gavelis G."/>
            <person name="Widhalm J.R."/>
            <person name="Wisecaver J.H."/>
        </authorList>
    </citation>
    <scope>NUCLEOTIDE SEQUENCE</scope>
    <source>
        <strain evidence="1">ECLA1</strain>
    </source>
</reference>
<sequence length="174" mass="19128">MTDVTPNRLGHDVIVVTPNHVGHDVTVVIPNRLGHDVTVVTFNHLGHDVTVVTPNQLDPESATSITHCPVTLTFDHYDDYQIYVALHNETQLSPYYIGCKYCETCCNVPLRWVNGAINNLIPPLVSLCLWLETAGGLADRVCAHTLHAAALCCPVVLCADLWRSVVRPCATVQH</sequence>
<comment type="caution">
    <text evidence="1">The sequence shown here is derived from an EMBL/GenBank/DDBJ whole genome shotgun (WGS) entry which is preliminary data.</text>
</comment>
<protein>
    <submittedName>
        <fullName evidence="1">Uncharacterized protein</fullName>
    </submittedName>
</protein>
<evidence type="ECO:0000313" key="1">
    <source>
        <dbReference type="EMBL" id="KAK3742838.1"/>
    </source>
</evidence>
<organism evidence="1 2">
    <name type="scientific">Elysia crispata</name>
    <name type="common">lettuce slug</name>
    <dbReference type="NCBI Taxonomy" id="231223"/>
    <lineage>
        <taxon>Eukaryota</taxon>
        <taxon>Metazoa</taxon>
        <taxon>Spiralia</taxon>
        <taxon>Lophotrochozoa</taxon>
        <taxon>Mollusca</taxon>
        <taxon>Gastropoda</taxon>
        <taxon>Heterobranchia</taxon>
        <taxon>Euthyneura</taxon>
        <taxon>Panpulmonata</taxon>
        <taxon>Sacoglossa</taxon>
        <taxon>Placobranchoidea</taxon>
        <taxon>Plakobranchidae</taxon>
        <taxon>Elysia</taxon>
    </lineage>
</organism>
<dbReference type="AlphaFoldDB" id="A0AAE1CXY9"/>
<dbReference type="Proteomes" id="UP001283361">
    <property type="component" value="Unassembled WGS sequence"/>
</dbReference>
<evidence type="ECO:0000313" key="2">
    <source>
        <dbReference type="Proteomes" id="UP001283361"/>
    </source>
</evidence>
<name>A0AAE1CXY9_9GAST</name>
<keyword evidence="2" id="KW-1185">Reference proteome</keyword>
<proteinExistence type="predicted"/>
<gene>
    <name evidence="1" type="ORF">RRG08_064237</name>
</gene>
<dbReference type="EMBL" id="JAWDGP010006339">
    <property type="protein sequence ID" value="KAK3742838.1"/>
    <property type="molecule type" value="Genomic_DNA"/>
</dbReference>